<dbReference type="Proteomes" id="UP000321960">
    <property type="component" value="Unassembled WGS sequence"/>
</dbReference>
<evidence type="ECO:0000259" key="2">
    <source>
        <dbReference type="Pfam" id="PF00149"/>
    </source>
</evidence>
<evidence type="ECO:0000313" key="3">
    <source>
        <dbReference type="EMBL" id="GEP05720.1"/>
    </source>
</evidence>
<evidence type="ECO:0000313" key="4">
    <source>
        <dbReference type="EMBL" id="GLS67919.1"/>
    </source>
</evidence>
<gene>
    <name evidence="4" type="ORF">GCM10007888_63040</name>
    <name evidence="3" type="ORF">MOX02_37580</name>
</gene>
<dbReference type="PANTHER" id="PTHR30337:SF7">
    <property type="entry name" value="PHOSPHOESTERASE"/>
    <property type="match status" value="1"/>
</dbReference>
<proteinExistence type="predicted"/>
<sequence length="429" mass="46051">MTGAPRVTSFTFIHAADLHLGSPLAGLALKDADIARRFAAAGRRAFEDLVTRAIEIGAAFLVVAGDVYDGDWTDNTIGLFFARQVARLDRAGIPVVLVRGNHDAESVITRSITLPSCVRTFPTQRADTHRLDHLRVALHGRSFPNRAVEENYALAYPAAVPGWFNIGVLHTSCTGHAAHATYAPCSVADLAGRGYDYWALGHVHDYAELARDPWIVFPGNLQGRSVRECGEKGAVAVEVADGRVRAVRRLIVDHARFASLPVDLSGADSEREALARVEAALRPLAEAAEGRLLAVRVSLTGQTPLHDRLAADRESLTAEIQAAAHRVHEDVWLERLRIETARPRAPAAAERAPGPGLDPAELLAAIDRDPEFRARARAALAEITARMPSGMQAGVPGGPQGDEALADELDALCAEAEAVILGRLHGRTC</sequence>
<dbReference type="InterPro" id="IPR004843">
    <property type="entry name" value="Calcineurin-like_PHP"/>
</dbReference>
<protein>
    <submittedName>
        <fullName evidence="3">Metallophosphoesterase</fullName>
    </submittedName>
</protein>
<dbReference type="InterPro" id="IPR050535">
    <property type="entry name" value="DNA_Repair-Maintenance_Comp"/>
</dbReference>
<reference evidence="6" key="2">
    <citation type="journal article" date="2019" name="Int. J. Syst. Evol. Microbiol.">
        <title>The Global Catalogue of Microorganisms (GCM) 10K type strain sequencing project: providing services to taxonomists for standard genome sequencing and annotation.</title>
        <authorList>
            <consortium name="The Broad Institute Genomics Platform"/>
            <consortium name="The Broad Institute Genome Sequencing Center for Infectious Disease"/>
            <person name="Wu L."/>
            <person name="Ma J."/>
        </authorList>
    </citation>
    <scope>NUCLEOTIDE SEQUENCE [LARGE SCALE GENOMIC DNA]</scope>
    <source>
        <strain evidence="6">NBRC 107715</strain>
    </source>
</reference>
<dbReference type="Pfam" id="PF00149">
    <property type="entry name" value="Metallophos"/>
    <property type="match status" value="1"/>
</dbReference>
<accession>A0A512J726</accession>
<dbReference type="CDD" id="cd00840">
    <property type="entry name" value="MPP_Mre11_N"/>
    <property type="match status" value="1"/>
</dbReference>
<organism evidence="3 5">
    <name type="scientific">Methylobacterium oxalidis</name>
    <dbReference type="NCBI Taxonomy" id="944322"/>
    <lineage>
        <taxon>Bacteria</taxon>
        <taxon>Pseudomonadati</taxon>
        <taxon>Pseudomonadota</taxon>
        <taxon>Alphaproteobacteria</taxon>
        <taxon>Hyphomicrobiales</taxon>
        <taxon>Methylobacteriaceae</taxon>
        <taxon>Methylobacterium</taxon>
    </lineage>
</organism>
<dbReference type="Proteomes" id="UP001156856">
    <property type="component" value="Unassembled WGS sequence"/>
</dbReference>
<evidence type="ECO:0000256" key="1">
    <source>
        <dbReference type="ARBA" id="ARBA00022801"/>
    </source>
</evidence>
<keyword evidence="1" id="KW-0378">Hydrolase</keyword>
<dbReference type="GO" id="GO:0016787">
    <property type="term" value="F:hydrolase activity"/>
    <property type="evidence" value="ECO:0007669"/>
    <property type="project" value="UniProtKB-KW"/>
</dbReference>
<feature type="domain" description="Calcineurin-like phosphoesterase" evidence="2">
    <location>
        <begin position="11"/>
        <end position="205"/>
    </location>
</feature>
<comment type="caution">
    <text evidence="3">The sequence shown here is derived from an EMBL/GenBank/DDBJ whole genome shotgun (WGS) entry which is preliminary data.</text>
</comment>
<keyword evidence="6" id="KW-1185">Reference proteome</keyword>
<dbReference type="SUPFAM" id="SSF56300">
    <property type="entry name" value="Metallo-dependent phosphatases"/>
    <property type="match status" value="1"/>
</dbReference>
<evidence type="ECO:0000313" key="6">
    <source>
        <dbReference type="Proteomes" id="UP001156856"/>
    </source>
</evidence>
<evidence type="ECO:0000313" key="5">
    <source>
        <dbReference type="Proteomes" id="UP000321960"/>
    </source>
</evidence>
<name>A0A512J726_9HYPH</name>
<dbReference type="EMBL" id="BSPK01000118">
    <property type="protein sequence ID" value="GLS67919.1"/>
    <property type="molecule type" value="Genomic_DNA"/>
</dbReference>
<dbReference type="InterPro" id="IPR041796">
    <property type="entry name" value="Mre11_N"/>
</dbReference>
<reference evidence="4" key="4">
    <citation type="submission" date="2023-01" db="EMBL/GenBank/DDBJ databases">
        <title>Draft genome sequence of Methylobacterium oxalidis strain NBRC 107715.</title>
        <authorList>
            <person name="Sun Q."/>
            <person name="Mori K."/>
        </authorList>
    </citation>
    <scope>NUCLEOTIDE SEQUENCE</scope>
    <source>
        <strain evidence="4">NBRC 107715</strain>
    </source>
</reference>
<dbReference type="EMBL" id="BJZU01000076">
    <property type="protein sequence ID" value="GEP05720.1"/>
    <property type="molecule type" value="Genomic_DNA"/>
</dbReference>
<dbReference type="Gene3D" id="3.60.21.10">
    <property type="match status" value="1"/>
</dbReference>
<reference evidence="4" key="1">
    <citation type="journal article" date="2014" name="Int. J. Syst. Evol. Microbiol.">
        <title>Complete genome of a new Firmicutes species belonging to the dominant human colonic microbiota ('Ruminococcus bicirculans') reveals two chromosomes and a selective capacity to utilize plant glucans.</title>
        <authorList>
            <consortium name="NISC Comparative Sequencing Program"/>
            <person name="Wegmann U."/>
            <person name="Louis P."/>
            <person name="Goesmann A."/>
            <person name="Henrissat B."/>
            <person name="Duncan S.H."/>
            <person name="Flint H.J."/>
        </authorList>
    </citation>
    <scope>NUCLEOTIDE SEQUENCE</scope>
    <source>
        <strain evidence="4">NBRC 107715</strain>
    </source>
</reference>
<reference evidence="3 5" key="3">
    <citation type="submission" date="2019-07" db="EMBL/GenBank/DDBJ databases">
        <title>Whole genome shotgun sequence of Methylobacterium oxalidis NBRC 107715.</title>
        <authorList>
            <person name="Hosoyama A."/>
            <person name="Uohara A."/>
            <person name="Ohji S."/>
            <person name="Ichikawa N."/>
        </authorList>
    </citation>
    <scope>NUCLEOTIDE SEQUENCE [LARGE SCALE GENOMIC DNA]</scope>
    <source>
        <strain evidence="3 5">NBRC 107715</strain>
    </source>
</reference>
<dbReference type="AlphaFoldDB" id="A0A512J726"/>
<dbReference type="PANTHER" id="PTHR30337">
    <property type="entry name" value="COMPONENT OF ATP-DEPENDENT DSDNA EXONUCLEASE"/>
    <property type="match status" value="1"/>
</dbReference>
<dbReference type="InterPro" id="IPR029052">
    <property type="entry name" value="Metallo-depent_PP-like"/>
</dbReference>